<dbReference type="GO" id="GO:0016020">
    <property type="term" value="C:membrane"/>
    <property type="evidence" value="ECO:0007669"/>
    <property type="project" value="UniProtKB-SubCell"/>
</dbReference>
<dbReference type="Proteomes" id="UP000596742">
    <property type="component" value="Unassembled WGS sequence"/>
</dbReference>
<evidence type="ECO:0000256" key="5">
    <source>
        <dbReference type="SAM" id="Phobius"/>
    </source>
</evidence>
<dbReference type="InterPro" id="IPR004031">
    <property type="entry name" value="PMP22/EMP/MP20/Claudin"/>
</dbReference>
<evidence type="ECO:0000256" key="3">
    <source>
        <dbReference type="ARBA" id="ARBA00022989"/>
    </source>
</evidence>
<sequence length="319" mass="36517">MRRSSCGTFSLVLATCLGPVAIALLAVSFATDYWIEFTVDRNRLGASLKTDATRARYTFTRNRGIFRECYYGNDTDLVFRNADGIVDSNCFHISYKFPETTNVDYSADFSTRIHLMRCHMAFFIMALVFFLISYVFGAVVCCWRRSKWAYCAGFCAYFSAFCTAAAIAFFHGAEYLERNKIRDEPQFYQAWDPSIKTATVRDYRWSYILGWVGMGVAALTATLYAVAGCYIGSERYEDKDYLEKRRGREYGYQAYDNRAFPMELAYPDPYAYPPPHRAGPYPGPPYYPGPYVYDMDTRRPLPAVGYGGEQGAPYWTWSG</sequence>
<evidence type="ECO:0000256" key="2">
    <source>
        <dbReference type="ARBA" id="ARBA00022692"/>
    </source>
</evidence>
<feature type="transmembrane region" description="Helical" evidence="5">
    <location>
        <begin position="120"/>
        <end position="141"/>
    </location>
</feature>
<comment type="subcellular location">
    <subcellularLocation>
        <location evidence="1">Membrane</location>
        <topology evidence="1">Multi-pass membrane protein</topology>
    </subcellularLocation>
</comment>
<name>A0A8B6CYL1_MYTGA</name>
<dbReference type="PANTHER" id="PTHR21215:SF0">
    <property type="entry name" value="LD36024P"/>
    <property type="match status" value="1"/>
</dbReference>
<dbReference type="Pfam" id="PF13903">
    <property type="entry name" value="Claudin_2"/>
    <property type="match status" value="1"/>
</dbReference>
<reference evidence="6" key="1">
    <citation type="submission" date="2018-11" db="EMBL/GenBank/DDBJ databases">
        <authorList>
            <person name="Alioto T."/>
            <person name="Alioto T."/>
        </authorList>
    </citation>
    <scope>NUCLEOTIDE SEQUENCE</scope>
</reference>
<keyword evidence="3 5" id="KW-1133">Transmembrane helix</keyword>
<dbReference type="Gene3D" id="1.20.140.150">
    <property type="match status" value="1"/>
</dbReference>
<keyword evidence="4 5" id="KW-0472">Membrane</keyword>
<keyword evidence="7" id="KW-1185">Reference proteome</keyword>
<evidence type="ECO:0000256" key="1">
    <source>
        <dbReference type="ARBA" id="ARBA00004141"/>
    </source>
</evidence>
<protein>
    <submittedName>
        <fullName evidence="6">Uncharacterized protein</fullName>
    </submittedName>
</protein>
<feature type="transmembrane region" description="Helical" evidence="5">
    <location>
        <begin position="148"/>
        <end position="170"/>
    </location>
</feature>
<dbReference type="EMBL" id="UYJE01002457">
    <property type="protein sequence ID" value="VDI10938.1"/>
    <property type="molecule type" value="Genomic_DNA"/>
</dbReference>
<proteinExistence type="predicted"/>
<comment type="caution">
    <text evidence="6">The sequence shown here is derived from an EMBL/GenBank/DDBJ whole genome shotgun (WGS) entry which is preliminary data.</text>
</comment>
<evidence type="ECO:0000256" key="4">
    <source>
        <dbReference type="ARBA" id="ARBA00023136"/>
    </source>
</evidence>
<evidence type="ECO:0000313" key="7">
    <source>
        <dbReference type="Proteomes" id="UP000596742"/>
    </source>
</evidence>
<dbReference type="AlphaFoldDB" id="A0A8B6CYL1"/>
<feature type="transmembrane region" description="Helical" evidence="5">
    <location>
        <begin position="208"/>
        <end position="231"/>
    </location>
</feature>
<keyword evidence="2 5" id="KW-0812">Transmembrane</keyword>
<dbReference type="PANTHER" id="PTHR21215">
    <property type="entry name" value="LD36024P"/>
    <property type="match status" value="1"/>
</dbReference>
<evidence type="ECO:0000313" key="6">
    <source>
        <dbReference type="EMBL" id="VDI10938.1"/>
    </source>
</evidence>
<organism evidence="6 7">
    <name type="scientific">Mytilus galloprovincialis</name>
    <name type="common">Mediterranean mussel</name>
    <dbReference type="NCBI Taxonomy" id="29158"/>
    <lineage>
        <taxon>Eukaryota</taxon>
        <taxon>Metazoa</taxon>
        <taxon>Spiralia</taxon>
        <taxon>Lophotrochozoa</taxon>
        <taxon>Mollusca</taxon>
        <taxon>Bivalvia</taxon>
        <taxon>Autobranchia</taxon>
        <taxon>Pteriomorphia</taxon>
        <taxon>Mytilida</taxon>
        <taxon>Mytiloidea</taxon>
        <taxon>Mytilidae</taxon>
        <taxon>Mytilinae</taxon>
        <taxon>Mytilus</taxon>
    </lineage>
</organism>
<accession>A0A8B6CYL1</accession>
<gene>
    <name evidence="6" type="ORF">MGAL_10B027345</name>
</gene>
<dbReference type="OrthoDB" id="6126739at2759"/>